<proteinExistence type="predicted"/>
<evidence type="ECO:0000313" key="7">
    <source>
        <dbReference type="RefSeq" id="XP_019086356.1"/>
    </source>
</evidence>
<reference evidence="6" key="1">
    <citation type="journal article" date="2014" name="Nat. Commun.">
        <title>The emerging biofuel crop Camelina sativa retains a highly undifferentiated hexaploid genome structure.</title>
        <authorList>
            <person name="Kagale S."/>
            <person name="Koh C."/>
            <person name="Nixon J."/>
            <person name="Bollina V."/>
            <person name="Clarke W.E."/>
            <person name="Tuteja R."/>
            <person name="Spillane C."/>
            <person name="Robinson S.J."/>
            <person name="Links M.G."/>
            <person name="Clarke C."/>
            <person name="Higgins E.E."/>
            <person name="Huebert T."/>
            <person name="Sharpe A.G."/>
            <person name="Parkin I.A."/>
        </authorList>
    </citation>
    <scope>NUCLEOTIDE SEQUENCE [LARGE SCALE GENOMIC DNA]</scope>
    <source>
        <strain evidence="6">cv. DH55</strain>
    </source>
</reference>
<accession>A0ABM1QHW8</accession>
<keyword evidence="6" id="KW-1185">Reference proteome</keyword>
<name>A0ABM1QHW8_CAMSA</name>
<evidence type="ECO:0000259" key="5">
    <source>
        <dbReference type="PROSITE" id="PS50102"/>
    </source>
</evidence>
<dbReference type="SMART" id="SM00360">
    <property type="entry name" value="RRM"/>
    <property type="match status" value="1"/>
</dbReference>
<dbReference type="InterPro" id="IPR000504">
    <property type="entry name" value="RRM_dom"/>
</dbReference>
<feature type="domain" description="RRM" evidence="5">
    <location>
        <begin position="112"/>
        <end position="189"/>
    </location>
</feature>
<dbReference type="Pfam" id="PF00076">
    <property type="entry name" value="RRM_1"/>
    <property type="match status" value="1"/>
</dbReference>
<dbReference type="CDD" id="cd00590">
    <property type="entry name" value="RRM_SF"/>
    <property type="match status" value="1"/>
</dbReference>
<sequence>MLKSSSSSGKGKPDDDDLETKPVLKKQKENSDEKEETLTEGGLVDPSLQHKSDDQEVSESWKVIWRPNPLLKETSEEKEEEALTEGLADSRQNKYDDQEANSIQEVAIRKTKTLFVGHLTPQTKTSHLINFFKDVGQVVQIRRIVNKKGKPVGWGFVEFASANEAEKALQTKNGEYFQGRNIFLDVAKPKMNPLSPPKYEDNLLREPNLKQQEEKSNMIRFCGKKTTFSYDDD</sequence>
<dbReference type="Proteomes" id="UP000694864">
    <property type="component" value="Chromosome 10"/>
</dbReference>
<evidence type="ECO:0000313" key="6">
    <source>
        <dbReference type="Proteomes" id="UP000694864"/>
    </source>
</evidence>
<reference evidence="7" key="2">
    <citation type="submission" date="2025-08" db="UniProtKB">
        <authorList>
            <consortium name="RefSeq"/>
        </authorList>
    </citation>
    <scope>IDENTIFICATION</scope>
    <source>
        <tissue evidence="7">Leaf</tissue>
    </source>
</reference>
<evidence type="ECO:0000256" key="4">
    <source>
        <dbReference type="SAM" id="MobiDB-lite"/>
    </source>
</evidence>
<evidence type="ECO:0000256" key="1">
    <source>
        <dbReference type="ARBA" id="ARBA00004123"/>
    </source>
</evidence>
<feature type="compositionally biased region" description="Low complexity" evidence="4">
    <location>
        <begin position="1"/>
        <end position="10"/>
    </location>
</feature>
<dbReference type="InterPro" id="IPR012677">
    <property type="entry name" value="Nucleotide-bd_a/b_plait_sf"/>
</dbReference>
<evidence type="ECO:0000256" key="2">
    <source>
        <dbReference type="ARBA" id="ARBA00023242"/>
    </source>
</evidence>
<dbReference type="GeneID" id="104720657"/>
<dbReference type="InterPro" id="IPR035979">
    <property type="entry name" value="RBD_domain_sf"/>
</dbReference>
<evidence type="ECO:0000256" key="3">
    <source>
        <dbReference type="PROSITE-ProRule" id="PRU00176"/>
    </source>
</evidence>
<gene>
    <name evidence="7" type="primary">LOC104720657</name>
</gene>
<dbReference type="PANTHER" id="PTHR13952:SF21">
    <property type="entry name" value="POLYNUCLEOTIDE ADENYLYLTRANSFERASE DOMAIN_RNA RECOGNITION MOTIF PROTEIN-RELATED"/>
    <property type="match status" value="1"/>
</dbReference>
<dbReference type="PANTHER" id="PTHR13952">
    <property type="entry name" value="U1 SMALL NUCLEAR RIBONUCLEOPROTEIN 70 KD"/>
    <property type="match status" value="1"/>
</dbReference>
<dbReference type="PROSITE" id="PS50102">
    <property type="entry name" value="RRM"/>
    <property type="match status" value="1"/>
</dbReference>
<protein>
    <submittedName>
        <fullName evidence="7">Nucleolin 2-like</fullName>
    </submittedName>
</protein>
<dbReference type="InterPro" id="IPR051183">
    <property type="entry name" value="U1_U11-U12_snRNP_70-35kDa"/>
</dbReference>
<dbReference type="RefSeq" id="XP_019086356.1">
    <property type="nucleotide sequence ID" value="XM_019230811.1"/>
</dbReference>
<feature type="compositionally biased region" description="Basic and acidic residues" evidence="4">
    <location>
        <begin position="19"/>
        <end position="31"/>
    </location>
</feature>
<feature type="region of interest" description="Disordered" evidence="4">
    <location>
        <begin position="1"/>
        <end position="97"/>
    </location>
</feature>
<organism evidence="6 7">
    <name type="scientific">Camelina sativa</name>
    <name type="common">False flax</name>
    <name type="synonym">Myagrum sativum</name>
    <dbReference type="NCBI Taxonomy" id="90675"/>
    <lineage>
        <taxon>Eukaryota</taxon>
        <taxon>Viridiplantae</taxon>
        <taxon>Streptophyta</taxon>
        <taxon>Embryophyta</taxon>
        <taxon>Tracheophyta</taxon>
        <taxon>Spermatophyta</taxon>
        <taxon>Magnoliopsida</taxon>
        <taxon>eudicotyledons</taxon>
        <taxon>Gunneridae</taxon>
        <taxon>Pentapetalae</taxon>
        <taxon>rosids</taxon>
        <taxon>malvids</taxon>
        <taxon>Brassicales</taxon>
        <taxon>Brassicaceae</taxon>
        <taxon>Camelineae</taxon>
        <taxon>Camelina</taxon>
    </lineage>
</organism>
<dbReference type="SUPFAM" id="SSF54928">
    <property type="entry name" value="RNA-binding domain, RBD"/>
    <property type="match status" value="1"/>
</dbReference>
<keyword evidence="2" id="KW-0539">Nucleus</keyword>
<dbReference type="Gene3D" id="3.30.70.330">
    <property type="match status" value="1"/>
</dbReference>
<keyword evidence="3" id="KW-0694">RNA-binding</keyword>
<comment type="subcellular location">
    <subcellularLocation>
        <location evidence="1">Nucleus</location>
    </subcellularLocation>
</comment>